<gene>
    <name evidence="12" type="ORF">PUW80_14705</name>
</gene>
<keyword evidence="3 10" id="KW-0812">Transmembrane</keyword>
<comment type="similarity">
    <text evidence="2">Belongs to the VKOR family.</text>
</comment>
<dbReference type="CDD" id="cd12922">
    <property type="entry name" value="VKOR_5"/>
    <property type="match status" value="1"/>
</dbReference>
<keyword evidence="8" id="KW-1015">Disulfide bond</keyword>
<dbReference type="Gene3D" id="1.20.1440.130">
    <property type="entry name" value="VKOR domain"/>
    <property type="match status" value="1"/>
</dbReference>
<feature type="transmembrane region" description="Helical" evidence="10">
    <location>
        <begin position="123"/>
        <end position="145"/>
    </location>
</feature>
<evidence type="ECO:0000259" key="11">
    <source>
        <dbReference type="SMART" id="SM00756"/>
    </source>
</evidence>
<evidence type="ECO:0000256" key="8">
    <source>
        <dbReference type="ARBA" id="ARBA00023157"/>
    </source>
</evidence>
<evidence type="ECO:0000313" key="13">
    <source>
        <dbReference type="Proteomes" id="UP001218170"/>
    </source>
</evidence>
<keyword evidence="4" id="KW-0874">Quinone</keyword>
<evidence type="ECO:0000256" key="3">
    <source>
        <dbReference type="ARBA" id="ARBA00022692"/>
    </source>
</evidence>
<evidence type="ECO:0000256" key="1">
    <source>
        <dbReference type="ARBA" id="ARBA00004141"/>
    </source>
</evidence>
<evidence type="ECO:0000256" key="4">
    <source>
        <dbReference type="ARBA" id="ARBA00022719"/>
    </source>
</evidence>
<evidence type="ECO:0000313" key="12">
    <source>
        <dbReference type="EMBL" id="MDD7963602.1"/>
    </source>
</evidence>
<keyword evidence="7 10" id="KW-0472">Membrane</keyword>
<proteinExistence type="inferred from homology"/>
<evidence type="ECO:0000256" key="5">
    <source>
        <dbReference type="ARBA" id="ARBA00022989"/>
    </source>
</evidence>
<feature type="transmembrane region" description="Helical" evidence="10">
    <location>
        <begin position="72"/>
        <end position="90"/>
    </location>
</feature>
<keyword evidence="6" id="KW-0560">Oxidoreductase</keyword>
<dbReference type="InterPro" id="IPR038354">
    <property type="entry name" value="VKOR_sf"/>
</dbReference>
<dbReference type="EMBL" id="JAQZCI010000007">
    <property type="protein sequence ID" value="MDD7963602.1"/>
    <property type="molecule type" value="Genomic_DNA"/>
</dbReference>
<evidence type="ECO:0000256" key="7">
    <source>
        <dbReference type="ARBA" id="ARBA00023136"/>
    </source>
</evidence>
<keyword evidence="5 10" id="KW-1133">Transmembrane helix</keyword>
<comment type="caution">
    <text evidence="12">The sequence shown here is derived from an EMBL/GenBank/DDBJ whole genome shotgun (WGS) entry which is preliminary data.</text>
</comment>
<evidence type="ECO:0000256" key="10">
    <source>
        <dbReference type="SAM" id="Phobius"/>
    </source>
</evidence>
<organism evidence="12 13">
    <name type="scientific">Microbacterium thalli</name>
    <dbReference type="NCBI Taxonomy" id="3027921"/>
    <lineage>
        <taxon>Bacteria</taxon>
        <taxon>Bacillati</taxon>
        <taxon>Actinomycetota</taxon>
        <taxon>Actinomycetes</taxon>
        <taxon>Micrococcales</taxon>
        <taxon>Microbacteriaceae</taxon>
        <taxon>Microbacterium</taxon>
    </lineage>
</organism>
<sequence length="196" mass="21043">MTTQPVREPLFAGFLASVGVIGLTASLALSIEKLEKLQNPNASVGCDLSVLVQCSANLDSAQGAVLGFPNPFLGLIGFSLVLCAGVTLWAAPNLARWYWAVFNIGVAGAFAFVLWLIGQSIYVLGTLCPWCMVVWVITIPLFVFTTGRNARTGIFGARTARLGQRLWPWLTLITIVAYMTIAAVAQVRLDVLATLL</sequence>
<dbReference type="InterPro" id="IPR041714">
    <property type="entry name" value="VKOR_Actinobacteria"/>
</dbReference>
<dbReference type="Pfam" id="PF07884">
    <property type="entry name" value="VKOR"/>
    <property type="match status" value="1"/>
</dbReference>
<dbReference type="RefSeq" id="WP_114587693.1">
    <property type="nucleotide sequence ID" value="NZ_JAQZCG020000031.1"/>
</dbReference>
<feature type="transmembrane region" description="Helical" evidence="10">
    <location>
        <begin position="166"/>
        <end position="187"/>
    </location>
</feature>
<name>A0ABT5SNK0_9MICO</name>
<dbReference type="SMART" id="SM00756">
    <property type="entry name" value="VKc"/>
    <property type="match status" value="1"/>
</dbReference>
<reference evidence="12 13" key="1">
    <citation type="submission" date="2023-02" db="EMBL/GenBank/DDBJ databases">
        <title>Study of novel species of the Microbacterium genus.</title>
        <authorList>
            <person name="Arroyo-Herrera I."/>
            <person name="Roman-Ponce B."/>
            <person name="Vasquez-Murrieta M.S."/>
        </authorList>
    </citation>
    <scope>NUCLEOTIDE SEQUENCE [LARGE SCALE GENOMIC DNA]</scope>
    <source>
        <strain evidence="12 13">NE1TT3</strain>
    </source>
</reference>
<protein>
    <submittedName>
        <fullName evidence="12">Vitamin K epoxide reductase family protein</fullName>
    </submittedName>
</protein>
<feature type="transmembrane region" description="Helical" evidence="10">
    <location>
        <begin position="12"/>
        <end position="31"/>
    </location>
</feature>
<feature type="transmembrane region" description="Helical" evidence="10">
    <location>
        <begin position="97"/>
        <end position="117"/>
    </location>
</feature>
<evidence type="ECO:0000256" key="6">
    <source>
        <dbReference type="ARBA" id="ARBA00023002"/>
    </source>
</evidence>
<accession>A0ABT5SNK0</accession>
<dbReference type="InterPro" id="IPR012932">
    <property type="entry name" value="VKOR"/>
</dbReference>
<comment type="subcellular location">
    <subcellularLocation>
        <location evidence="1">Membrane</location>
        <topology evidence="1">Multi-pass membrane protein</topology>
    </subcellularLocation>
</comment>
<keyword evidence="9" id="KW-0676">Redox-active center</keyword>
<keyword evidence="13" id="KW-1185">Reference proteome</keyword>
<evidence type="ECO:0000256" key="2">
    <source>
        <dbReference type="ARBA" id="ARBA00006214"/>
    </source>
</evidence>
<evidence type="ECO:0000256" key="9">
    <source>
        <dbReference type="ARBA" id="ARBA00023284"/>
    </source>
</evidence>
<feature type="domain" description="Vitamin K epoxide reductase" evidence="11">
    <location>
        <begin position="8"/>
        <end position="149"/>
    </location>
</feature>
<dbReference type="Proteomes" id="UP001218170">
    <property type="component" value="Unassembled WGS sequence"/>
</dbReference>